<dbReference type="AlphaFoldDB" id="A0A644X494"/>
<gene>
    <name evidence="1" type="ORF">SDC9_57328</name>
</gene>
<proteinExistence type="predicted"/>
<reference evidence="1" key="1">
    <citation type="submission" date="2019-08" db="EMBL/GenBank/DDBJ databases">
        <authorList>
            <person name="Kucharzyk K."/>
            <person name="Murdoch R.W."/>
            <person name="Higgins S."/>
            <person name="Loffler F."/>
        </authorList>
    </citation>
    <scope>NUCLEOTIDE SEQUENCE</scope>
</reference>
<evidence type="ECO:0000313" key="1">
    <source>
        <dbReference type="EMBL" id="MPM10990.1"/>
    </source>
</evidence>
<protein>
    <submittedName>
        <fullName evidence="1">Uncharacterized protein</fullName>
    </submittedName>
</protein>
<name>A0A644X494_9ZZZZ</name>
<sequence length="237" mass="24742">MAGLVILGVEGRVQEGEVGEQPLGGAADGELEQVVVGLAGVIIYPFLDSENLNGEDGRLAVPKASFGGKEQIFHHHAALRRGVHAVINGGEGRLSPCPGMHGIKVVDKGLHCLIGGPVGLFDRAEVGKGLSLFHLFLTSEFLHEVGKLGFKVSFAVLQLGAKAGLPGHSGNDGFYLVFRVLLTRQQHERSCKVLAVNTDKGLAHAVGHTVIKVHDGLPAVLVVLVGLDGDAAQGRVG</sequence>
<organism evidence="1">
    <name type="scientific">bioreactor metagenome</name>
    <dbReference type="NCBI Taxonomy" id="1076179"/>
    <lineage>
        <taxon>unclassified sequences</taxon>
        <taxon>metagenomes</taxon>
        <taxon>ecological metagenomes</taxon>
    </lineage>
</organism>
<dbReference type="EMBL" id="VSSQ01001768">
    <property type="protein sequence ID" value="MPM10990.1"/>
    <property type="molecule type" value="Genomic_DNA"/>
</dbReference>
<accession>A0A644X494</accession>
<comment type="caution">
    <text evidence="1">The sequence shown here is derived from an EMBL/GenBank/DDBJ whole genome shotgun (WGS) entry which is preliminary data.</text>
</comment>